<dbReference type="Proteomes" id="UP000002975">
    <property type="component" value="Unassembled WGS sequence"/>
</dbReference>
<dbReference type="EMBL" id="GG657971">
    <property type="protein sequence ID" value="EFS20574.1"/>
    <property type="molecule type" value="Genomic_DNA"/>
</dbReference>
<keyword evidence="2" id="KW-1185">Reference proteome</keyword>
<proteinExistence type="predicted"/>
<reference evidence="1 2" key="1">
    <citation type="submission" date="2009-02" db="EMBL/GenBank/DDBJ databases">
        <title>The Genome Sequence of Fusobacterium sp. 3_1_5R.</title>
        <authorList>
            <consortium name="The Broad Institute Genome Sequencing Platform"/>
            <person name="Ward D."/>
            <person name="Young S.K."/>
            <person name="Kodira C.D."/>
            <person name="Zeng Q."/>
            <person name="Koehrsen M."/>
            <person name="Alvarado L."/>
            <person name="Berlin A."/>
            <person name="Borenstein D."/>
            <person name="Chen Z."/>
            <person name="Engels R."/>
            <person name="Freedman E."/>
            <person name="Gellesch M."/>
            <person name="Goldberg J."/>
            <person name="Griggs A."/>
            <person name="Gujja S."/>
            <person name="Heiman D."/>
            <person name="Hepburn T."/>
            <person name="Howarth C."/>
            <person name="Jen D."/>
            <person name="Larson L."/>
            <person name="Lewis B."/>
            <person name="Mehta T."/>
            <person name="Park D."/>
            <person name="Pearson M."/>
            <person name="Roberts A."/>
            <person name="Saif S."/>
            <person name="Shea T."/>
            <person name="Shenoy N."/>
            <person name="Sisk P."/>
            <person name="Stolte C."/>
            <person name="Sykes S."/>
            <person name="Walk T."/>
            <person name="White J."/>
            <person name="Yandava C."/>
            <person name="Allen-Vercoe E."/>
            <person name="Strauss J."/>
            <person name="Ambrose C."/>
            <person name="Lander E."/>
            <person name="Nusbaum C."/>
            <person name="Galagan J."/>
            <person name="Birren B."/>
        </authorList>
    </citation>
    <scope>NUCLEOTIDE SEQUENCE [LARGE SCALE GENOMIC DNA]</scope>
    <source>
        <strain evidence="1 2">3_1_5R</strain>
    </source>
</reference>
<accession>E5BEP3</accession>
<organism evidence="1 2">
    <name type="scientific">Fusobacterium gonidiaformans 3-1-5R</name>
    <dbReference type="NCBI Taxonomy" id="469605"/>
    <lineage>
        <taxon>Bacteria</taxon>
        <taxon>Fusobacteriati</taxon>
        <taxon>Fusobacteriota</taxon>
        <taxon>Fusobacteriia</taxon>
        <taxon>Fusobacteriales</taxon>
        <taxon>Fusobacteriaceae</taxon>
        <taxon>Fusobacterium</taxon>
    </lineage>
</organism>
<sequence length="116" mass="13707">MGGNRMTHKDSKSFFENFIQEDSAFHKYKISKSMEERLKIKNVLIEMIISGELKPFSELERNVWVLYREGISSEEIQNRLGISKSMYGVVKYRAGKKIEKFAEKFKERSERLCCEI</sequence>
<evidence type="ECO:0000313" key="2">
    <source>
        <dbReference type="Proteomes" id="UP000002975"/>
    </source>
</evidence>
<protein>
    <submittedName>
        <fullName evidence="1">Uncharacterized protein</fullName>
    </submittedName>
</protein>
<gene>
    <name evidence="1" type="ORF">FSBG_00071</name>
</gene>
<dbReference type="HOGENOM" id="CLU_2093275_0_0_0"/>
<dbReference type="BioCyc" id="FSP469605-HMP:GTSP-72-MONOMER"/>
<dbReference type="AlphaFoldDB" id="E5BEP3"/>
<evidence type="ECO:0000313" key="1">
    <source>
        <dbReference type="EMBL" id="EFS20574.1"/>
    </source>
</evidence>
<name>E5BEP3_9FUSO</name>